<keyword evidence="2" id="KW-1185">Reference proteome</keyword>
<proteinExistence type="predicted"/>
<dbReference type="GO" id="GO:0006261">
    <property type="term" value="P:DNA-templated DNA replication"/>
    <property type="evidence" value="ECO:0007669"/>
    <property type="project" value="TreeGrafter"/>
</dbReference>
<name>A0A3E0WPL4_9GAMM</name>
<dbReference type="SUPFAM" id="SSF50978">
    <property type="entry name" value="WD40 repeat-like"/>
    <property type="match status" value="1"/>
</dbReference>
<dbReference type="RefSeq" id="WP_116303279.1">
    <property type="nucleotide sequence ID" value="NZ_NFZV01000019.1"/>
</dbReference>
<accession>A0A3E0WPL4</accession>
<dbReference type="PANTHER" id="PTHR19932">
    <property type="entry name" value="WD REPEAT AND HMG-BOX DNA BINDING PROTEIN"/>
    <property type="match status" value="1"/>
</dbReference>
<dbReference type="EMBL" id="NFZW01000018">
    <property type="protein sequence ID" value="RFA33926.1"/>
    <property type="molecule type" value="Genomic_DNA"/>
</dbReference>
<evidence type="ECO:0000313" key="1">
    <source>
        <dbReference type="EMBL" id="RFA33926.1"/>
    </source>
</evidence>
<dbReference type="InterPro" id="IPR015943">
    <property type="entry name" value="WD40/YVTN_repeat-like_dom_sf"/>
</dbReference>
<sequence length="336" mass="36133">MKGRSLVERLGQVWELPEYIVAACFDEKGNLAFGLADGTVHILATGSNDPPRSVAVHTGACIKLANYPGGGFISGGDDGRVVALSPAGEYTELARHPAQWIDHVASHRNGRIAYSVGNTLYVLQAEGIARFAYPSTVGGLCFSADGERIACAHYGGVTVRRLDVDEYVPLSLEWHGSHIGVTWSPDGRFIISAMQEETLRGWRLPDQKDLHMAGFRTKVKSWTWVEHGRYLATSGASCLACWDFREHDGPTGKEPWTAGDRDDTLITQVAADPNRPLVAAGADDGLVFINQIGDDRAGVIKPTGQGAITTLAWSPDGHWLAMGTEEGFAALVPIPG</sequence>
<dbReference type="AlphaFoldDB" id="A0A3E0WPL4"/>
<comment type="caution">
    <text evidence="1">The sequence shown here is derived from an EMBL/GenBank/DDBJ whole genome shotgun (WGS) entry which is preliminary data.</text>
</comment>
<protein>
    <recommendedName>
        <fullName evidence="3">Anaphase-promoting complex subunit 4 WD40 domain-containing protein</fullName>
    </recommendedName>
</protein>
<reference evidence="2" key="1">
    <citation type="submission" date="2017-05" db="EMBL/GenBank/DDBJ databases">
        <authorList>
            <person name="Sharma S."/>
            <person name="Sidhu C."/>
            <person name="Pinnaka A.K."/>
        </authorList>
    </citation>
    <scope>NUCLEOTIDE SEQUENCE [LARGE SCALE GENOMIC DNA]</scope>
    <source>
        <strain evidence="2">AK93</strain>
    </source>
</reference>
<evidence type="ECO:0000313" key="2">
    <source>
        <dbReference type="Proteomes" id="UP000256763"/>
    </source>
</evidence>
<dbReference type="SMART" id="SM00320">
    <property type="entry name" value="WD40"/>
    <property type="match status" value="6"/>
</dbReference>
<gene>
    <name evidence="1" type="ORF">CAL65_16390</name>
</gene>
<dbReference type="InterPro" id="IPR001680">
    <property type="entry name" value="WD40_rpt"/>
</dbReference>
<dbReference type="GO" id="GO:0003682">
    <property type="term" value="F:chromatin binding"/>
    <property type="evidence" value="ECO:0007669"/>
    <property type="project" value="TreeGrafter"/>
</dbReference>
<evidence type="ECO:0008006" key="3">
    <source>
        <dbReference type="Google" id="ProtNLM"/>
    </source>
</evidence>
<dbReference type="Proteomes" id="UP000256763">
    <property type="component" value="Unassembled WGS sequence"/>
</dbReference>
<dbReference type="PANTHER" id="PTHR19932:SF10">
    <property type="entry name" value="WD REPEAT AND HMG-BOX DNA-BINDING PROTEIN 1"/>
    <property type="match status" value="1"/>
</dbReference>
<dbReference type="InterPro" id="IPR036322">
    <property type="entry name" value="WD40_repeat_dom_sf"/>
</dbReference>
<dbReference type="GO" id="GO:0006281">
    <property type="term" value="P:DNA repair"/>
    <property type="evidence" value="ECO:0007669"/>
    <property type="project" value="TreeGrafter"/>
</dbReference>
<organism evidence="1 2">
    <name type="scientific">Alkalilimnicola ehrlichii</name>
    <dbReference type="NCBI Taxonomy" id="351052"/>
    <lineage>
        <taxon>Bacteria</taxon>
        <taxon>Pseudomonadati</taxon>
        <taxon>Pseudomonadota</taxon>
        <taxon>Gammaproteobacteria</taxon>
        <taxon>Chromatiales</taxon>
        <taxon>Ectothiorhodospiraceae</taxon>
        <taxon>Alkalilimnicola</taxon>
    </lineage>
</organism>
<dbReference type="OrthoDB" id="5800347at2"/>
<dbReference type="Pfam" id="PF00400">
    <property type="entry name" value="WD40"/>
    <property type="match status" value="2"/>
</dbReference>
<dbReference type="Gene3D" id="2.130.10.10">
    <property type="entry name" value="YVTN repeat-like/Quinoprotein amine dehydrogenase"/>
    <property type="match status" value="3"/>
</dbReference>